<dbReference type="Proteomes" id="UP000774804">
    <property type="component" value="Unassembled WGS sequence"/>
</dbReference>
<evidence type="ECO:0000256" key="2">
    <source>
        <dbReference type="ARBA" id="ARBA00004613"/>
    </source>
</evidence>
<evidence type="ECO:0000313" key="10">
    <source>
        <dbReference type="Proteomes" id="UP000736787"/>
    </source>
</evidence>
<evidence type="ECO:0000256" key="3">
    <source>
        <dbReference type="ARBA" id="ARBA00022525"/>
    </source>
</evidence>
<dbReference type="InterPro" id="IPR045379">
    <property type="entry name" value="Crinkler_N"/>
</dbReference>
<evidence type="ECO:0000313" key="9">
    <source>
        <dbReference type="EMBL" id="KAG3209230.1"/>
    </source>
</evidence>
<dbReference type="Proteomes" id="UP000697107">
    <property type="component" value="Unassembled WGS sequence"/>
</dbReference>
<dbReference type="GO" id="GO:0005576">
    <property type="term" value="C:extracellular region"/>
    <property type="evidence" value="ECO:0007669"/>
    <property type="project" value="UniProtKB-SubCell"/>
</dbReference>
<proteinExistence type="predicted"/>
<keyword evidence="3" id="KW-0964">Secreted</keyword>
<dbReference type="Proteomes" id="UP000736787">
    <property type="component" value="Unassembled WGS sequence"/>
</dbReference>
<dbReference type="Pfam" id="PF20147">
    <property type="entry name" value="Crinkler"/>
    <property type="match status" value="1"/>
</dbReference>
<dbReference type="EMBL" id="RCMG01001254">
    <property type="protein sequence ID" value="KAG2832054.1"/>
    <property type="molecule type" value="Genomic_DNA"/>
</dbReference>
<accession>A0A8T1AX19</accession>
<evidence type="ECO:0000313" key="8">
    <source>
        <dbReference type="EMBL" id="KAG2961984.1"/>
    </source>
</evidence>
<dbReference type="Proteomes" id="UP000760860">
    <property type="component" value="Unassembled WGS sequence"/>
</dbReference>
<reference evidence="7" key="1">
    <citation type="submission" date="2018-10" db="EMBL/GenBank/DDBJ databases">
        <title>Effector identification in a new, highly contiguous assembly of the strawberry crown rot pathogen Phytophthora cactorum.</title>
        <authorList>
            <person name="Armitage A.D."/>
            <person name="Nellist C.F."/>
            <person name="Bates H."/>
            <person name="Vickerstaff R.J."/>
            <person name="Harrison R.J."/>
        </authorList>
    </citation>
    <scope>NUCLEOTIDE SEQUENCE</scope>
    <source>
        <strain evidence="5">15-7</strain>
        <strain evidence="6">4032</strain>
        <strain evidence="7">4040</strain>
        <strain evidence="8">P415</strain>
        <strain evidence="9">P421</strain>
    </source>
</reference>
<dbReference type="Proteomes" id="UP000735874">
    <property type="component" value="Unassembled WGS sequence"/>
</dbReference>
<dbReference type="AlphaFoldDB" id="A0A8T1AX19"/>
<dbReference type="EMBL" id="RCMI01001571">
    <property type="protein sequence ID" value="KAG2883399.1"/>
    <property type="molecule type" value="Genomic_DNA"/>
</dbReference>
<evidence type="ECO:0000256" key="1">
    <source>
        <dbReference type="ARBA" id="ARBA00004340"/>
    </source>
</evidence>
<feature type="domain" description="Crinkler effector protein N-terminal" evidence="4">
    <location>
        <begin position="2"/>
        <end position="39"/>
    </location>
</feature>
<evidence type="ECO:0000313" key="6">
    <source>
        <dbReference type="EMBL" id="KAG2883399.1"/>
    </source>
</evidence>
<dbReference type="EMBL" id="RCMV01001307">
    <property type="protein sequence ID" value="KAG3209230.1"/>
    <property type="molecule type" value="Genomic_DNA"/>
</dbReference>
<name>A0A8T1AX19_9STRA</name>
<dbReference type="EMBL" id="RCML01001521">
    <property type="protein sequence ID" value="KAG2961984.1"/>
    <property type="molecule type" value="Genomic_DNA"/>
</dbReference>
<organism evidence="7 10">
    <name type="scientific">Phytophthora cactorum</name>
    <dbReference type="NCBI Taxonomy" id="29920"/>
    <lineage>
        <taxon>Eukaryota</taxon>
        <taxon>Sar</taxon>
        <taxon>Stramenopiles</taxon>
        <taxon>Oomycota</taxon>
        <taxon>Peronosporomycetes</taxon>
        <taxon>Peronosporales</taxon>
        <taxon>Peronosporaceae</taxon>
        <taxon>Phytophthora</taxon>
    </lineage>
</organism>
<evidence type="ECO:0000259" key="4">
    <source>
        <dbReference type="Pfam" id="PF20147"/>
    </source>
</evidence>
<comment type="caution">
    <text evidence="7">The sequence shown here is derived from an EMBL/GenBank/DDBJ whole genome shotgun (WGS) entry which is preliminary data.</text>
</comment>
<evidence type="ECO:0000313" key="7">
    <source>
        <dbReference type="EMBL" id="KAG2892037.1"/>
    </source>
</evidence>
<dbReference type="EMBL" id="RCMK01001555">
    <property type="protein sequence ID" value="KAG2892037.1"/>
    <property type="molecule type" value="Genomic_DNA"/>
</dbReference>
<evidence type="ECO:0000313" key="5">
    <source>
        <dbReference type="EMBL" id="KAG2832054.1"/>
    </source>
</evidence>
<protein>
    <recommendedName>
        <fullName evidence="4">Crinkler effector protein N-terminal domain-containing protein</fullName>
    </recommendedName>
</protein>
<comment type="subcellular location">
    <subcellularLocation>
        <location evidence="1">Host cell</location>
    </subcellularLocation>
    <subcellularLocation>
        <location evidence="2">Secreted</location>
    </subcellularLocation>
</comment>
<gene>
    <name evidence="5" type="ORF">PC113_g20824</name>
    <name evidence="6" type="ORF">PC115_g21625</name>
    <name evidence="7" type="ORF">PC117_g24101</name>
    <name evidence="8" type="ORF">PC118_g21670</name>
    <name evidence="9" type="ORF">PC129_g19750</name>
</gene>
<dbReference type="GO" id="GO:0043657">
    <property type="term" value="C:host cell"/>
    <property type="evidence" value="ECO:0007669"/>
    <property type="project" value="UniProtKB-SubCell"/>
</dbReference>
<sequence>MVTLFCAIVGEVGNVFGVEINDVKAAWQFKDAIKAKKPN</sequence>